<dbReference type="InterPro" id="IPR004843">
    <property type="entry name" value="Calcineurin-like_PHP"/>
</dbReference>
<proteinExistence type="inferred from homology"/>
<reference evidence="7" key="1">
    <citation type="journal article" date="2019" name="Int. J. Syst. Evol. Microbiol.">
        <title>The Global Catalogue of Microorganisms (GCM) 10K type strain sequencing project: providing services to taxonomists for standard genome sequencing and annotation.</title>
        <authorList>
            <consortium name="The Broad Institute Genomics Platform"/>
            <consortium name="The Broad Institute Genome Sequencing Center for Infectious Disease"/>
            <person name="Wu L."/>
            <person name="Ma J."/>
        </authorList>
    </citation>
    <scope>NUCLEOTIDE SEQUENCE [LARGE SCALE GENOMIC DNA]</scope>
    <source>
        <strain evidence="7">JCM 17804</strain>
    </source>
</reference>
<comment type="similarity">
    <text evidence="4">Belongs to the cyclic nucleotide phosphodiesterase class-III family.</text>
</comment>
<dbReference type="InterPro" id="IPR050884">
    <property type="entry name" value="CNP_phosphodiesterase-III"/>
</dbReference>
<keyword evidence="2" id="KW-0378">Hydrolase</keyword>
<dbReference type="InterPro" id="IPR029052">
    <property type="entry name" value="Metallo-depent_PP-like"/>
</dbReference>
<dbReference type="EMBL" id="BAABGJ010000002">
    <property type="protein sequence ID" value="GAA4330190.1"/>
    <property type="molecule type" value="Genomic_DNA"/>
</dbReference>
<evidence type="ECO:0000256" key="4">
    <source>
        <dbReference type="ARBA" id="ARBA00025742"/>
    </source>
</evidence>
<evidence type="ECO:0000259" key="5">
    <source>
        <dbReference type="Pfam" id="PF00149"/>
    </source>
</evidence>
<organism evidence="6 7">
    <name type="scientific">Variovorax defluvii</name>
    <dbReference type="NCBI Taxonomy" id="913761"/>
    <lineage>
        <taxon>Bacteria</taxon>
        <taxon>Pseudomonadati</taxon>
        <taxon>Pseudomonadota</taxon>
        <taxon>Betaproteobacteria</taxon>
        <taxon>Burkholderiales</taxon>
        <taxon>Comamonadaceae</taxon>
        <taxon>Variovorax</taxon>
    </lineage>
</organism>
<keyword evidence="3" id="KW-0408">Iron</keyword>
<comment type="caution">
    <text evidence="6">The sequence shown here is derived from an EMBL/GenBank/DDBJ whole genome shotgun (WGS) entry which is preliminary data.</text>
</comment>
<evidence type="ECO:0000256" key="1">
    <source>
        <dbReference type="ARBA" id="ARBA00022723"/>
    </source>
</evidence>
<sequence>MNCLLHLSDPHFGTEQPTVARALAALVEAERPLAAVLSGDITQRATRGQFALARAFIDRLALPQLLVVPGNHDIPLIALATRALAPYARYRRAFGKELQPVVDAPDVLLVGVNTTRRWRHVNGAVSEAQAARVAQRLAGGRPGQLKIVVVHQPVAVTRQEDRKNLLIGREQAVRAWARAGADLVLGGHIHLPFVLPLHEVFDALDRRMWCVQAGTALSTRLRADAPNSVNLIRFGGVADPGSPRRCVVEQWDFSARNDAFRCVRTHEPELDRNE</sequence>
<dbReference type="Proteomes" id="UP001500975">
    <property type="component" value="Unassembled WGS sequence"/>
</dbReference>
<evidence type="ECO:0000256" key="3">
    <source>
        <dbReference type="ARBA" id="ARBA00023004"/>
    </source>
</evidence>
<evidence type="ECO:0000256" key="2">
    <source>
        <dbReference type="ARBA" id="ARBA00022801"/>
    </source>
</evidence>
<evidence type="ECO:0000313" key="6">
    <source>
        <dbReference type="EMBL" id="GAA4330190.1"/>
    </source>
</evidence>
<accession>A0ABP8GUJ4</accession>
<dbReference type="Pfam" id="PF00149">
    <property type="entry name" value="Metallophos"/>
    <property type="match status" value="1"/>
</dbReference>
<keyword evidence="1" id="KW-0479">Metal-binding</keyword>
<dbReference type="RefSeq" id="WP_345535506.1">
    <property type="nucleotide sequence ID" value="NZ_BAABGJ010000002.1"/>
</dbReference>
<dbReference type="PANTHER" id="PTHR42988:SF2">
    <property type="entry name" value="CYCLIC NUCLEOTIDE PHOSPHODIESTERASE CBUA0032-RELATED"/>
    <property type="match status" value="1"/>
</dbReference>
<feature type="domain" description="Calcineurin-like phosphoesterase" evidence="5">
    <location>
        <begin position="5"/>
        <end position="191"/>
    </location>
</feature>
<dbReference type="SUPFAM" id="SSF56300">
    <property type="entry name" value="Metallo-dependent phosphatases"/>
    <property type="match status" value="1"/>
</dbReference>
<gene>
    <name evidence="6" type="ORF">GCM10023165_03690</name>
</gene>
<dbReference type="PANTHER" id="PTHR42988">
    <property type="entry name" value="PHOSPHOHYDROLASE"/>
    <property type="match status" value="1"/>
</dbReference>
<evidence type="ECO:0000313" key="7">
    <source>
        <dbReference type="Proteomes" id="UP001500975"/>
    </source>
</evidence>
<keyword evidence="7" id="KW-1185">Reference proteome</keyword>
<name>A0ABP8GUJ4_9BURK</name>
<dbReference type="Gene3D" id="3.60.21.10">
    <property type="match status" value="1"/>
</dbReference>
<protein>
    <submittedName>
        <fullName evidence="6">Metallophosphoesterase family protein</fullName>
    </submittedName>
</protein>